<dbReference type="Proteomes" id="UP001217476">
    <property type="component" value="Chromosome"/>
</dbReference>
<organism evidence="1 2">
    <name type="scientific">Candidatus Devosia phytovorans</name>
    <dbReference type="NCBI Taxonomy" id="3121372"/>
    <lineage>
        <taxon>Bacteria</taxon>
        <taxon>Pseudomonadati</taxon>
        <taxon>Pseudomonadota</taxon>
        <taxon>Alphaproteobacteria</taxon>
        <taxon>Hyphomicrobiales</taxon>
        <taxon>Devosiaceae</taxon>
        <taxon>Devosia</taxon>
    </lineage>
</organism>
<name>A0AAJ5VSI9_9HYPH</name>
<reference evidence="1" key="1">
    <citation type="submission" date="2023-03" db="EMBL/GenBank/DDBJ databases">
        <title>Andean soil-derived lignocellulolytic bacterial consortium as a source of novel taxa and putative plastic-active enzymes.</title>
        <authorList>
            <person name="Diaz-Garcia L."/>
            <person name="Chuvochina M."/>
            <person name="Feuerriegel G."/>
            <person name="Bunk B."/>
            <person name="Sproer C."/>
            <person name="Streit W.R."/>
            <person name="Rodriguez L.M."/>
            <person name="Overmann J."/>
            <person name="Jimenez D.J."/>
        </authorList>
    </citation>
    <scope>NUCLEOTIDE SEQUENCE</scope>
    <source>
        <strain evidence="1">MAG 4196</strain>
    </source>
</reference>
<dbReference type="EMBL" id="CP119312">
    <property type="protein sequence ID" value="WEK02763.1"/>
    <property type="molecule type" value="Genomic_DNA"/>
</dbReference>
<accession>A0AAJ5VSI9</accession>
<proteinExistence type="predicted"/>
<gene>
    <name evidence="1" type="ORF">P0Y65_11140</name>
</gene>
<sequence>MTGSITPAKGRVAARPARRVVAVSDCVAACCINAVELVVYRKTLTGFGKQSIPTAVTMKD</sequence>
<protein>
    <submittedName>
        <fullName evidence="1">Uncharacterized protein</fullName>
    </submittedName>
</protein>
<evidence type="ECO:0000313" key="2">
    <source>
        <dbReference type="Proteomes" id="UP001217476"/>
    </source>
</evidence>
<dbReference type="AlphaFoldDB" id="A0AAJ5VSI9"/>
<evidence type="ECO:0000313" key="1">
    <source>
        <dbReference type="EMBL" id="WEK02763.1"/>
    </source>
</evidence>